<protein>
    <submittedName>
        <fullName evidence="3">Amidohydrolase</fullName>
    </submittedName>
</protein>
<feature type="binding site" evidence="1">
    <location>
        <position position="144"/>
    </location>
    <ligand>
        <name>Mn(2+)</name>
        <dbReference type="ChEBI" id="CHEBI:29035"/>
        <label>2</label>
    </ligand>
</feature>
<feature type="binding site" evidence="1">
    <location>
        <position position="369"/>
    </location>
    <ligand>
        <name>Mn(2+)</name>
        <dbReference type="ChEBI" id="CHEBI:29035"/>
        <label>2</label>
    </ligand>
</feature>
<feature type="domain" description="Peptidase M20 dimerisation" evidence="2">
    <location>
        <begin position="193"/>
        <end position="284"/>
    </location>
</feature>
<dbReference type="InterPro" id="IPR017439">
    <property type="entry name" value="Amidohydrolase"/>
</dbReference>
<dbReference type="EMBL" id="JARQAI010000006">
    <property type="protein sequence ID" value="MDT2736780.1"/>
    <property type="molecule type" value="Genomic_DNA"/>
</dbReference>
<evidence type="ECO:0000259" key="2">
    <source>
        <dbReference type="Pfam" id="PF07687"/>
    </source>
</evidence>
<dbReference type="SUPFAM" id="SSF53187">
    <property type="entry name" value="Zn-dependent exopeptidases"/>
    <property type="match status" value="1"/>
</dbReference>
<dbReference type="PANTHER" id="PTHR11014">
    <property type="entry name" value="PEPTIDASE M20 FAMILY MEMBER"/>
    <property type="match status" value="1"/>
</dbReference>
<feature type="binding site" evidence="1">
    <location>
        <position position="169"/>
    </location>
    <ligand>
        <name>Mn(2+)</name>
        <dbReference type="ChEBI" id="CHEBI:29035"/>
        <label>2</label>
    </ligand>
</feature>
<dbReference type="NCBIfam" id="TIGR01891">
    <property type="entry name" value="amidohydrolases"/>
    <property type="match status" value="1"/>
</dbReference>
<sequence length="398" mass="44227">MNLKEQLFAELRKKEERMIEIRRYLHEHPELSFHETETAKYIVDFYKNRDLDVTVESQINGENGVIVTIDSGKPGKTLAIRADFDALPIEEATDLPFASKNEGVMHSCGHDAHTAYMLVLAETLAEMKEQLHGKIKVFHQPAEETPPGGAIGMIKAGCLEGVDNVAGIHVMSTFPFGKVFYREGEVQTARSFFKLTIKGKGGHGSSPHEANDAIVAGSYFVTMLQTVISRRINPFDMGVVTIGSFDAKGQFNIIKDQVVLEGDIRSMSAKAREVIDGEIKKVCKGVEAAFSVTCELDYTTDYPVLYNDPAFTRQVAEILKNTKLDRVESVEITAPIPPSEDFSYFAEKVPSTFIYVGAEVEDKAVYPHHHPKFDINEKTLLICAEVMGSIVVDYLNQA</sequence>
<dbReference type="GO" id="GO:0046872">
    <property type="term" value="F:metal ion binding"/>
    <property type="evidence" value="ECO:0007669"/>
    <property type="project" value="UniProtKB-KW"/>
</dbReference>
<dbReference type="Pfam" id="PF07687">
    <property type="entry name" value="M20_dimer"/>
    <property type="match status" value="1"/>
</dbReference>
<proteinExistence type="predicted"/>
<dbReference type="InterPro" id="IPR002933">
    <property type="entry name" value="Peptidase_M20"/>
</dbReference>
<dbReference type="AlphaFoldDB" id="A0AAE4HZD6"/>
<dbReference type="PIRSF" id="PIRSF005962">
    <property type="entry name" value="Pept_M20D_amidohydro"/>
    <property type="match status" value="1"/>
</dbReference>
<evidence type="ECO:0000313" key="3">
    <source>
        <dbReference type="EMBL" id="MDT2736780.1"/>
    </source>
</evidence>
<comment type="cofactor">
    <cofactor evidence="1">
        <name>Mn(2+)</name>
        <dbReference type="ChEBI" id="CHEBI:29035"/>
    </cofactor>
    <text evidence="1">The Mn(2+) ion enhances activity.</text>
</comment>
<dbReference type="Gene3D" id="3.40.630.10">
    <property type="entry name" value="Zn peptidases"/>
    <property type="match status" value="1"/>
</dbReference>
<dbReference type="Gene3D" id="3.30.70.360">
    <property type="match status" value="1"/>
</dbReference>
<dbReference type="InterPro" id="IPR011650">
    <property type="entry name" value="Peptidase_M20_dimer"/>
</dbReference>
<dbReference type="InterPro" id="IPR036264">
    <property type="entry name" value="Bact_exopeptidase_dim_dom"/>
</dbReference>
<feature type="binding site" evidence="1">
    <location>
        <position position="110"/>
    </location>
    <ligand>
        <name>Mn(2+)</name>
        <dbReference type="ChEBI" id="CHEBI:29035"/>
        <label>2</label>
    </ligand>
</feature>
<name>A0AAE4HZD6_9ENTE</name>
<keyword evidence="1" id="KW-0479">Metal-binding</keyword>
<keyword evidence="1" id="KW-0464">Manganese</keyword>
<reference evidence="3" key="1">
    <citation type="submission" date="2023-03" db="EMBL/GenBank/DDBJ databases">
        <authorList>
            <person name="Shen W."/>
            <person name="Cai J."/>
        </authorList>
    </citation>
    <scope>NUCLEOTIDE SEQUENCE</scope>
    <source>
        <strain evidence="3">P69-2</strain>
    </source>
</reference>
<gene>
    <name evidence="3" type="ORF">P7H00_06460</name>
</gene>
<accession>A0AAE4HZD6</accession>
<evidence type="ECO:0000256" key="1">
    <source>
        <dbReference type="PIRSR" id="PIRSR005962-1"/>
    </source>
</evidence>
<dbReference type="Proteomes" id="UP001180842">
    <property type="component" value="Unassembled WGS sequence"/>
</dbReference>
<dbReference type="Pfam" id="PF01546">
    <property type="entry name" value="Peptidase_M20"/>
    <property type="match status" value="1"/>
</dbReference>
<organism evidence="3 4">
    <name type="scientific">Enterococcus pseudoavium</name>
    <dbReference type="NCBI Taxonomy" id="44007"/>
    <lineage>
        <taxon>Bacteria</taxon>
        <taxon>Bacillati</taxon>
        <taxon>Bacillota</taxon>
        <taxon>Bacilli</taxon>
        <taxon>Lactobacillales</taxon>
        <taxon>Enterococcaceae</taxon>
        <taxon>Enterococcus</taxon>
    </lineage>
</organism>
<feature type="binding site" evidence="1">
    <location>
        <position position="108"/>
    </location>
    <ligand>
        <name>Mn(2+)</name>
        <dbReference type="ChEBI" id="CHEBI:29035"/>
        <label>2</label>
    </ligand>
</feature>
<dbReference type="GO" id="GO:0016787">
    <property type="term" value="F:hydrolase activity"/>
    <property type="evidence" value="ECO:0007669"/>
    <property type="project" value="InterPro"/>
</dbReference>
<evidence type="ECO:0000313" key="4">
    <source>
        <dbReference type="Proteomes" id="UP001180842"/>
    </source>
</evidence>
<dbReference type="FunFam" id="3.30.70.360:FF:000020">
    <property type="entry name" value="Peptidase, M20/M25/M40 family"/>
    <property type="match status" value="1"/>
</dbReference>
<dbReference type="PANTHER" id="PTHR11014:SF63">
    <property type="entry name" value="METALLOPEPTIDASE, PUTATIVE (AFU_ORTHOLOGUE AFUA_6G09600)-RELATED"/>
    <property type="match status" value="1"/>
</dbReference>
<comment type="caution">
    <text evidence="3">The sequence shown here is derived from an EMBL/GenBank/DDBJ whole genome shotgun (WGS) entry which is preliminary data.</text>
</comment>
<dbReference type="SUPFAM" id="SSF55031">
    <property type="entry name" value="Bacterial exopeptidase dimerisation domain"/>
    <property type="match status" value="1"/>
</dbReference>